<keyword evidence="3" id="KW-0223">Dioxygenase</keyword>
<sequence>MGATIPTLESLSDKPVVTSPSTLAHIVLQTTQVAIMADFYCTFLGGHVVFDAPFGTFITYDEEHHRIALISLPSTIPRVPEASGLQHIAFAFPTLTALLTAYQQRLKHGIEPHFCVNHGPSTSMYYKDPDGNMIETQVDNLDTAEEATRYMQSEAFAKNPIGVAFKPDELIEKLRAGASEKDVLGRDDGQSWGVMKTEDLEGIF</sequence>
<dbReference type="InterPro" id="IPR004360">
    <property type="entry name" value="Glyas_Fos-R_dOase_dom"/>
</dbReference>
<dbReference type="PANTHER" id="PTHR21366:SF14">
    <property type="entry name" value="GLYOXALASE DOMAIN-CONTAINING PROTEIN 5"/>
    <property type="match status" value="1"/>
</dbReference>
<dbReference type="PROSITE" id="PS51819">
    <property type="entry name" value="VOC"/>
    <property type="match status" value="1"/>
</dbReference>
<dbReference type="InterPro" id="IPR037523">
    <property type="entry name" value="VOC_core"/>
</dbReference>
<keyword evidence="3" id="KW-0560">Oxidoreductase</keyword>
<dbReference type="GO" id="GO:0051213">
    <property type="term" value="F:dioxygenase activity"/>
    <property type="evidence" value="ECO:0007669"/>
    <property type="project" value="UniProtKB-KW"/>
</dbReference>
<comment type="similarity">
    <text evidence="1">Belongs to the glyoxalase I family.</text>
</comment>
<dbReference type="Proteomes" id="UP000799428">
    <property type="component" value="Unassembled WGS sequence"/>
</dbReference>
<dbReference type="AlphaFoldDB" id="A0A6G1KLA1"/>
<dbReference type="InterPro" id="IPR029068">
    <property type="entry name" value="Glyas_Bleomycin-R_OHBP_Dase"/>
</dbReference>
<evidence type="ECO:0000313" key="3">
    <source>
        <dbReference type="EMBL" id="KAF2713403.1"/>
    </source>
</evidence>
<dbReference type="Pfam" id="PF00903">
    <property type="entry name" value="Glyoxalase"/>
    <property type="match status" value="1"/>
</dbReference>
<name>A0A6G1KLA1_9PLEO</name>
<evidence type="ECO:0000256" key="1">
    <source>
        <dbReference type="ARBA" id="ARBA00010363"/>
    </source>
</evidence>
<proteinExistence type="inferred from homology"/>
<keyword evidence="4" id="KW-1185">Reference proteome</keyword>
<dbReference type="InterPro" id="IPR050383">
    <property type="entry name" value="GlyoxalaseI/FosfomycinResist"/>
</dbReference>
<feature type="domain" description="VOC" evidence="2">
    <location>
        <begin position="22"/>
        <end position="139"/>
    </location>
</feature>
<evidence type="ECO:0000313" key="4">
    <source>
        <dbReference type="Proteomes" id="UP000799428"/>
    </source>
</evidence>
<dbReference type="EMBL" id="MU005765">
    <property type="protein sequence ID" value="KAF2713403.1"/>
    <property type="molecule type" value="Genomic_DNA"/>
</dbReference>
<gene>
    <name evidence="3" type="ORF">K504DRAFT_370396</name>
</gene>
<protein>
    <submittedName>
        <fullName evidence="3">Glyoxalase/Bleomycin resistance protein/Dihydroxybiphenyl dioxygenase</fullName>
    </submittedName>
</protein>
<dbReference type="Gene3D" id="3.10.180.10">
    <property type="entry name" value="2,3-Dihydroxybiphenyl 1,2-Dioxygenase, domain 1"/>
    <property type="match status" value="1"/>
</dbReference>
<organism evidence="3 4">
    <name type="scientific">Pleomassaria siparia CBS 279.74</name>
    <dbReference type="NCBI Taxonomy" id="1314801"/>
    <lineage>
        <taxon>Eukaryota</taxon>
        <taxon>Fungi</taxon>
        <taxon>Dikarya</taxon>
        <taxon>Ascomycota</taxon>
        <taxon>Pezizomycotina</taxon>
        <taxon>Dothideomycetes</taxon>
        <taxon>Pleosporomycetidae</taxon>
        <taxon>Pleosporales</taxon>
        <taxon>Pleomassariaceae</taxon>
        <taxon>Pleomassaria</taxon>
    </lineage>
</organism>
<dbReference type="OrthoDB" id="5371818at2759"/>
<reference evidence="3" key="1">
    <citation type="journal article" date="2020" name="Stud. Mycol.">
        <title>101 Dothideomycetes genomes: a test case for predicting lifestyles and emergence of pathogens.</title>
        <authorList>
            <person name="Haridas S."/>
            <person name="Albert R."/>
            <person name="Binder M."/>
            <person name="Bloem J."/>
            <person name="Labutti K."/>
            <person name="Salamov A."/>
            <person name="Andreopoulos B."/>
            <person name="Baker S."/>
            <person name="Barry K."/>
            <person name="Bills G."/>
            <person name="Bluhm B."/>
            <person name="Cannon C."/>
            <person name="Castanera R."/>
            <person name="Culley D."/>
            <person name="Daum C."/>
            <person name="Ezra D."/>
            <person name="Gonzalez J."/>
            <person name="Henrissat B."/>
            <person name="Kuo A."/>
            <person name="Liang C."/>
            <person name="Lipzen A."/>
            <person name="Lutzoni F."/>
            <person name="Magnuson J."/>
            <person name="Mondo S."/>
            <person name="Nolan M."/>
            <person name="Ohm R."/>
            <person name="Pangilinan J."/>
            <person name="Park H.-J."/>
            <person name="Ramirez L."/>
            <person name="Alfaro M."/>
            <person name="Sun H."/>
            <person name="Tritt A."/>
            <person name="Yoshinaga Y."/>
            <person name="Zwiers L.-H."/>
            <person name="Turgeon B."/>
            <person name="Goodwin S."/>
            <person name="Spatafora J."/>
            <person name="Crous P."/>
            <person name="Grigoriev I."/>
        </authorList>
    </citation>
    <scope>NUCLEOTIDE SEQUENCE</scope>
    <source>
        <strain evidence="3">CBS 279.74</strain>
    </source>
</reference>
<evidence type="ECO:0000259" key="2">
    <source>
        <dbReference type="PROSITE" id="PS51819"/>
    </source>
</evidence>
<dbReference type="PANTHER" id="PTHR21366">
    <property type="entry name" value="GLYOXALASE FAMILY PROTEIN"/>
    <property type="match status" value="1"/>
</dbReference>
<dbReference type="SUPFAM" id="SSF54593">
    <property type="entry name" value="Glyoxalase/Bleomycin resistance protein/Dihydroxybiphenyl dioxygenase"/>
    <property type="match status" value="1"/>
</dbReference>
<accession>A0A6G1KLA1</accession>